<evidence type="ECO:0000259" key="11">
    <source>
        <dbReference type="Pfam" id="PF13954"/>
    </source>
</evidence>
<dbReference type="Pfam" id="PF13953">
    <property type="entry name" value="PapC_C"/>
    <property type="match status" value="1"/>
</dbReference>
<feature type="domain" description="PapC-like C-terminal" evidence="10">
    <location>
        <begin position="756"/>
        <end position="812"/>
    </location>
</feature>
<accession>V9UW39</accession>
<evidence type="ECO:0000256" key="8">
    <source>
        <dbReference type="ARBA" id="ARBA00023237"/>
    </source>
</evidence>
<dbReference type="InterPro" id="IPR018030">
    <property type="entry name" value="Fimbrial_membr_usher_CS"/>
</dbReference>
<evidence type="ECO:0000256" key="9">
    <source>
        <dbReference type="RuleBase" id="RU003884"/>
    </source>
</evidence>
<dbReference type="PATRIC" id="fig|1435058.3.peg.1093"/>
<dbReference type="PROSITE" id="PS01151">
    <property type="entry name" value="FIMBRIAL_USHER"/>
    <property type="match status" value="1"/>
</dbReference>
<protein>
    <submittedName>
        <fullName evidence="12">Ferrous iron transporter B</fullName>
    </submittedName>
</protein>
<dbReference type="GO" id="GO:0015473">
    <property type="term" value="F:fimbrial usher porin activity"/>
    <property type="evidence" value="ECO:0007669"/>
    <property type="project" value="InterPro"/>
</dbReference>
<keyword evidence="4" id="KW-1134">Transmembrane beta strand</keyword>
<dbReference type="HOGENOM" id="CLU_009120_3_1_6"/>
<dbReference type="EMBL" id="CP006979">
    <property type="protein sequence ID" value="AHC86896.1"/>
    <property type="molecule type" value="Genomic_DNA"/>
</dbReference>
<evidence type="ECO:0000256" key="1">
    <source>
        <dbReference type="ARBA" id="ARBA00004571"/>
    </source>
</evidence>
<dbReference type="InterPro" id="IPR000015">
    <property type="entry name" value="Fimb_usher"/>
</dbReference>
<dbReference type="GO" id="GO:0009279">
    <property type="term" value="C:cell outer membrane"/>
    <property type="evidence" value="ECO:0007669"/>
    <property type="project" value="UniProtKB-SubCell"/>
</dbReference>
<dbReference type="Proteomes" id="UP000018660">
    <property type="component" value="Chromosome"/>
</dbReference>
<evidence type="ECO:0000259" key="10">
    <source>
        <dbReference type="Pfam" id="PF13953"/>
    </source>
</evidence>
<keyword evidence="7 9" id="KW-0472">Membrane</keyword>
<dbReference type="Pfam" id="PF00577">
    <property type="entry name" value="Usher"/>
    <property type="match status" value="1"/>
</dbReference>
<keyword evidence="5 9" id="KW-0812">Transmembrane</keyword>
<proteinExistence type="inferred from homology"/>
<evidence type="ECO:0000313" key="12">
    <source>
        <dbReference type="EMBL" id="AHC86896.1"/>
    </source>
</evidence>
<dbReference type="Gene3D" id="2.60.40.3110">
    <property type="match status" value="1"/>
</dbReference>
<comment type="subcellular location">
    <subcellularLocation>
        <location evidence="1 9">Cell outer membrane</location>
        <topology evidence="1 9">Multi-pass membrane protein</topology>
    </subcellularLocation>
</comment>
<evidence type="ECO:0000256" key="3">
    <source>
        <dbReference type="ARBA" id="ARBA00022448"/>
    </source>
</evidence>
<dbReference type="Gene3D" id="2.60.40.2070">
    <property type="match status" value="1"/>
</dbReference>
<evidence type="ECO:0000256" key="7">
    <source>
        <dbReference type="ARBA" id="ARBA00023136"/>
    </source>
</evidence>
<evidence type="ECO:0000256" key="4">
    <source>
        <dbReference type="ARBA" id="ARBA00022452"/>
    </source>
</evidence>
<dbReference type="RefSeq" id="WP_024086515.1">
    <property type="nucleotide sequence ID" value="NC_023076.1"/>
</dbReference>
<evidence type="ECO:0000256" key="5">
    <source>
        <dbReference type="ARBA" id="ARBA00022692"/>
    </source>
</evidence>
<dbReference type="GO" id="GO:0009297">
    <property type="term" value="P:pilus assembly"/>
    <property type="evidence" value="ECO:0007669"/>
    <property type="project" value="InterPro"/>
</dbReference>
<dbReference type="Gene3D" id="3.10.20.410">
    <property type="match status" value="1"/>
</dbReference>
<keyword evidence="9" id="KW-1029">Fimbrium biogenesis</keyword>
<gene>
    <name evidence="12" type="ORF">X970_05540</name>
</gene>
<keyword evidence="8 9" id="KW-0998">Cell outer membrane</keyword>
<dbReference type="AlphaFoldDB" id="V9UW39"/>
<evidence type="ECO:0000256" key="2">
    <source>
        <dbReference type="ARBA" id="ARBA00008064"/>
    </source>
</evidence>
<dbReference type="PANTHER" id="PTHR30451:SF5">
    <property type="entry name" value="SLR0019 PROTEIN"/>
    <property type="match status" value="1"/>
</dbReference>
<dbReference type="InterPro" id="IPR037224">
    <property type="entry name" value="PapC_N_sf"/>
</dbReference>
<reference evidence="12 13" key="1">
    <citation type="submission" date="2013-12" db="EMBL/GenBank/DDBJ databases">
        <title>Complete Genomes of Pseudomonas monteilii SB3078 and SB3101, two Benzene, Toluene and Ethylbenzene Degrading Bacteria used for Bioaugmentation.</title>
        <authorList>
            <person name="Dueholm M.S."/>
            <person name="Albertsen M."/>
            <person name="D'Imperio S."/>
            <person name="Tale V.P."/>
            <person name="Lewis D."/>
            <person name="Nilsen P.H."/>
            <person name="Nielsen J.L."/>
        </authorList>
    </citation>
    <scope>NUCLEOTIDE SEQUENCE [LARGE SCALE GENOMIC DNA]</scope>
    <source>
        <strain evidence="12 13">SB3101</strain>
    </source>
</reference>
<dbReference type="InterPro" id="IPR042186">
    <property type="entry name" value="FimD_plug_dom"/>
</dbReference>
<dbReference type="SUPFAM" id="SSF141729">
    <property type="entry name" value="FimD N-terminal domain-like"/>
    <property type="match status" value="1"/>
</dbReference>
<dbReference type="InterPro" id="IPR043142">
    <property type="entry name" value="PapC-like_C_sf"/>
</dbReference>
<organism evidence="12 13">
    <name type="scientific">Pseudomonas monteilii SB3101</name>
    <dbReference type="NCBI Taxonomy" id="1435058"/>
    <lineage>
        <taxon>Bacteria</taxon>
        <taxon>Pseudomonadati</taxon>
        <taxon>Pseudomonadota</taxon>
        <taxon>Gammaproteobacteria</taxon>
        <taxon>Pseudomonadales</taxon>
        <taxon>Pseudomonadaceae</taxon>
        <taxon>Pseudomonas</taxon>
    </lineage>
</organism>
<dbReference type="InterPro" id="IPR025949">
    <property type="entry name" value="PapC-like_C"/>
</dbReference>
<dbReference type="KEGG" id="pmot:X970_05540"/>
<dbReference type="PANTHER" id="PTHR30451">
    <property type="entry name" value="OUTER MEMBRANE USHER PROTEIN"/>
    <property type="match status" value="1"/>
</dbReference>
<evidence type="ECO:0000313" key="13">
    <source>
        <dbReference type="Proteomes" id="UP000018660"/>
    </source>
</evidence>
<comment type="similarity">
    <text evidence="2 9">Belongs to the fimbrial export usher family.</text>
</comment>
<dbReference type="InterPro" id="IPR025885">
    <property type="entry name" value="PapC_N"/>
</dbReference>
<sequence length="841" mass="91162">MPPLPQRSRMPSRLRLAPLLALGGTSLLLCAYRPVQASPPSPVFNASFMRQAPGESADAAQLALQSLAASAALAPGRYRVSITLNLALLGEHELDFLPSLDQQGLQACLSADLLREFGLREEALEQPLDDSLPCQDLVKLLPDARAELDPGKLQLAVSIPQFALRRDIAGAVPAERWDAGINAAFLNYQVATQALNRRDGSQANHDLLLNSGVNLGSWRLRSSQALRDDGQGERSWTRSNTYVQRDLPDNRGNFTLGETFSHGEVFRSLPFKGMQVASDMGMLPDVMQSYAPVIRGVAQTRAKLEVLLNGYPIYTTFVAPGPYVIDDLGVGGGSGELEVVLTEADGQVRRFLQPYSSLTNLLRQGVWRYSATLGRYNGAEHLDNPLLWQATLARGGSWSTLYGGVQGGDYYRAALLGMARDLGHLGAVSLDVTQASADLGQRLGQVQGQSYSARYGKAFTTGTNLRFAGYRYSSEGYRDYDEAVRERNAYSGYLGNRRSRLEASVYQSLGNYGSLSLSLSQDDYWRNNLQRRQYQLQYNTQYRNINFNLFASQSLTRNNHQDRLIGLNITLPLDWFNGASATIGTQASNGRQSQRASLSGGALDNRLRYTASTTRDIQQQTSGALSVGYQGAWANVGAGYTQGNDYQSFSANASGAMVLHAGGLTIGSQLGETNALVEVPGTPGLGVQSTPGGRTDSAGYLIAPHLRPYRSNPLHLDTADLAPQVQIDNGSTQVVPRRGAIVKATFAARNVSRLILTLLQANGKPLPFGAQVSDEQGQVLAVVGQAGQALVATDDKPQPLHVQWGGQTCQLAIAPRSMREEQGYRLQTLQCPQSSTDSPRT</sequence>
<keyword evidence="3 9" id="KW-0813">Transport</keyword>
<keyword evidence="6" id="KW-0732">Signal</keyword>
<name>V9UW39_9PSED</name>
<dbReference type="Pfam" id="PF13954">
    <property type="entry name" value="PapC_N"/>
    <property type="match status" value="1"/>
</dbReference>
<evidence type="ECO:0000256" key="6">
    <source>
        <dbReference type="ARBA" id="ARBA00022729"/>
    </source>
</evidence>
<dbReference type="Gene3D" id="2.60.40.2610">
    <property type="entry name" value="Outer membrane usher protein FimD, plug domain"/>
    <property type="match status" value="1"/>
</dbReference>
<feature type="domain" description="PapC N-terminal" evidence="11">
    <location>
        <begin position="44"/>
        <end position="190"/>
    </location>
</feature>